<dbReference type="AlphaFoldDB" id="A0A5E8CLV4"/>
<evidence type="ECO:0000313" key="1">
    <source>
        <dbReference type="EMBL" id="VVU95355.1"/>
    </source>
</evidence>
<organism evidence="1">
    <name type="scientific">seawater metagenome</name>
    <dbReference type="NCBI Taxonomy" id="1561972"/>
    <lineage>
        <taxon>unclassified sequences</taxon>
        <taxon>metagenomes</taxon>
        <taxon>ecological metagenomes</taxon>
    </lineage>
</organism>
<protein>
    <submittedName>
        <fullName evidence="1">Uncharacterized protein</fullName>
    </submittedName>
</protein>
<gene>
    <name evidence="1" type="ORF">CPAV1605_1106</name>
</gene>
<proteinExistence type="predicted"/>
<dbReference type="EMBL" id="CABVLZ010000004">
    <property type="protein sequence ID" value="VVU95355.1"/>
    <property type="molecule type" value="Genomic_DNA"/>
</dbReference>
<accession>A0A5E8CLV4</accession>
<reference evidence="1" key="1">
    <citation type="submission" date="2019-09" db="EMBL/GenBank/DDBJ databases">
        <authorList>
            <person name="Needham M D."/>
        </authorList>
    </citation>
    <scope>NUCLEOTIDE SEQUENCE</scope>
</reference>
<name>A0A5E8CLV4_9ZZZZ</name>
<sequence length="184" mass="21859">MLDNKFFWILIGLLFILYTSKKENFGVVPNESNIKYPLALKQRSQDYIDKTKNLDQKLPRVNCCKVSRKMKKDGKWYYDYQEEEGKQCMPYGGNIVIPNKIEYYYEKTPLWESNKMCSADYKTAEGEQYLGSCRNAFNTCMDFIPQDECKKLPAYIWSKKTCRDKITLPQEFVPYQDFIVFDDI</sequence>